<dbReference type="EMBL" id="BGZK01002830">
    <property type="protein sequence ID" value="GBP96757.1"/>
    <property type="molecule type" value="Genomic_DNA"/>
</dbReference>
<accession>A0A4C2AD28</accession>
<keyword evidence="3" id="KW-1185">Reference proteome</keyword>
<protein>
    <submittedName>
        <fullName evidence="2">Uncharacterized protein</fullName>
    </submittedName>
</protein>
<feature type="region of interest" description="Disordered" evidence="1">
    <location>
        <begin position="138"/>
        <end position="180"/>
    </location>
</feature>
<dbReference type="AlphaFoldDB" id="A0A4C2AD28"/>
<feature type="compositionally biased region" description="Polar residues" evidence="1">
    <location>
        <begin position="167"/>
        <end position="180"/>
    </location>
</feature>
<organism evidence="2 3">
    <name type="scientific">Eumeta variegata</name>
    <name type="common">Bagworm moth</name>
    <name type="synonym">Eumeta japonica</name>
    <dbReference type="NCBI Taxonomy" id="151549"/>
    <lineage>
        <taxon>Eukaryota</taxon>
        <taxon>Metazoa</taxon>
        <taxon>Ecdysozoa</taxon>
        <taxon>Arthropoda</taxon>
        <taxon>Hexapoda</taxon>
        <taxon>Insecta</taxon>
        <taxon>Pterygota</taxon>
        <taxon>Neoptera</taxon>
        <taxon>Endopterygota</taxon>
        <taxon>Lepidoptera</taxon>
        <taxon>Glossata</taxon>
        <taxon>Ditrysia</taxon>
        <taxon>Tineoidea</taxon>
        <taxon>Psychidae</taxon>
        <taxon>Oiketicinae</taxon>
        <taxon>Eumeta</taxon>
    </lineage>
</organism>
<reference evidence="2 3" key="1">
    <citation type="journal article" date="2019" name="Commun. Biol.">
        <title>The bagworm genome reveals a unique fibroin gene that provides high tensile strength.</title>
        <authorList>
            <person name="Kono N."/>
            <person name="Nakamura H."/>
            <person name="Ohtoshi R."/>
            <person name="Tomita M."/>
            <person name="Numata K."/>
            <person name="Arakawa K."/>
        </authorList>
    </citation>
    <scope>NUCLEOTIDE SEQUENCE [LARGE SCALE GENOMIC DNA]</scope>
</reference>
<sequence>MGRGAINPQSPCMVNGKCSKHYPRQLTAETITGKDVSTISALLGSSIAARTASLHQVDLADTDESQCTSAAPIDVLRLYIVWDNGNTCNSNINIGLVPISLTKSFIQTLLAEDPHRRLRPAHKVYQVPYKLVGPHCGDVRERPASAQPRTPGFAFDSDRGPDLDSGYVQNIHNSPAASPA</sequence>
<evidence type="ECO:0000256" key="1">
    <source>
        <dbReference type="SAM" id="MobiDB-lite"/>
    </source>
</evidence>
<gene>
    <name evidence="2" type="ORF">EVAR_69014_1</name>
</gene>
<name>A0A4C2AD28_EUMVA</name>
<proteinExistence type="predicted"/>
<evidence type="ECO:0000313" key="2">
    <source>
        <dbReference type="EMBL" id="GBP96757.1"/>
    </source>
</evidence>
<comment type="caution">
    <text evidence="2">The sequence shown here is derived from an EMBL/GenBank/DDBJ whole genome shotgun (WGS) entry which is preliminary data.</text>
</comment>
<dbReference type="Proteomes" id="UP000299102">
    <property type="component" value="Unassembled WGS sequence"/>
</dbReference>
<evidence type="ECO:0000313" key="3">
    <source>
        <dbReference type="Proteomes" id="UP000299102"/>
    </source>
</evidence>